<feature type="region of interest" description="Disordered" evidence="12">
    <location>
        <begin position="67"/>
        <end position="137"/>
    </location>
</feature>
<dbReference type="GO" id="GO:0000978">
    <property type="term" value="F:RNA polymerase II cis-regulatory region sequence-specific DNA binding"/>
    <property type="evidence" value="ECO:0007669"/>
    <property type="project" value="TreeGrafter"/>
</dbReference>
<evidence type="ECO:0000256" key="9">
    <source>
        <dbReference type="ARBA" id="ARBA00023159"/>
    </source>
</evidence>
<comment type="caution">
    <text evidence="13">The sequence shown here is derived from an EMBL/GenBank/DDBJ whole genome shotgun (WGS) entry which is preliminary data.</text>
</comment>
<dbReference type="PANTHER" id="PTHR16833">
    <property type="entry name" value="DNA DAMAGE-INDUCIBLE TRANSCRIPT 3 DDIT3"/>
    <property type="match status" value="1"/>
</dbReference>
<dbReference type="GO" id="GO:0036488">
    <property type="term" value="C:CHOP-C/EBP complex"/>
    <property type="evidence" value="ECO:0007669"/>
    <property type="project" value="TreeGrafter"/>
</dbReference>
<keyword evidence="3" id="KW-0963">Cytoplasm</keyword>
<feature type="non-terminal residue" evidence="13">
    <location>
        <position position="171"/>
    </location>
</feature>
<accession>A0A852CE89</accession>
<evidence type="ECO:0000256" key="8">
    <source>
        <dbReference type="ARBA" id="ARBA00023125"/>
    </source>
</evidence>
<gene>
    <name evidence="13" type="primary">Ddit3</name>
    <name evidence="13" type="ORF">RAMSUL_R15356</name>
</gene>
<evidence type="ECO:0000256" key="4">
    <source>
        <dbReference type="ARBA" id="ARBA00022491"/>
    </source>
</evidence>
<keyword evidence="4" id="KW-0678">Repressor</keyword>
<evidence type="ECO:0000256" key="3">
    <source>
        <dbReference type="ARBA" id="ARBA00022490"/>
    </source>
</evidence>
<evidence type="ECO:0000256" key="6">
    <source>
        <dbReference type="ARBA" id="ARBA00022843"/>
    </source>
</evidence>
<dbReference type="GO" id="GO:1990622">
    <property type="term" value="C:CHOP-ATF3 complex"/>
    <property type="evidence" value="ECO:0007669"/>
    <property type="project" value="TreeGrafter"/>
</dbReference>
<evidence type="ECO:0000256" key="12">
    <source>
        <dbReference type="SAM" id="MobiDB-lite"/>
    </source>
</evidence>
<dbReference type="GO" id="GO:0001228">
    <property type="term" value="F:DNA-binding transcription activator activity, RNA polymerase II-specific"/>
    <property type="evidence" value="ECO:0007669"/>
    <property type="project" value="TreeGrafter"/>
</dbReference>
<evidence type="ECO:0000256" key="7">
    <source>
        <dbReference type="ARBA" id="ARBA00023015"/>
    </source>
</evidence>
<keyword evidence="5" id="KW-0597">Phosphoprotein</keyword>
<sequence length="171" mass="18569">MAAQGLPAEDPSWELEAWYQDLQEVLAAAEPGEPCPAWGAEQVKVPADDPQSCQLDSTLTAELLELLGPEGTNSTQPVGPTGTTCPAQLGTEEEEQQPRAAAVPRGLKRKRSSSEGSSREGARRREQASEQLVQELRAHNQRLREQIGRLSAEVAQTRAALIDRIVSLHRA</sequence>
<evidence type="ECO:0000256" key="5">
    <source>
        <dbReference type="ARBA" id="ARBA00022553"/>
    </source>
</evidence>
<dbReference type="GO" id="GO:0000122">
    <property type="term" value="P:negative regulation of transcription by RNA polymerase II"/>
    <property type="evidence" value="ECO:0007669"/>
    <property type="project" value="TreeGrafter"/>
</dbReference>
<dbReference type="GO" id="GO:0005737">
    <property type="term" value="C:cytoplasm"/>
    <property type="evidence" value="ECO:0007669"/>
    <property type="project" value="UniProtKB-SubCell"/>
</dbReference>
<dbReference type="InterPro" id="IPR016670">
    <property type="entry name" value="DNA_damage_induc_transcript_3"/>
</dbReference>
<dbReference type="Gene3D" id="1.20.5.170">
    <property type="match status" value="1"/>
</dbReference>
<feature type="compositionally biased region" description="Polar residues" evidence="12">
    <location>
        <begin position="71"/>
        <end position="86"/>
    </location>
</feature>
<name>A0A852CE89_9PICI</name>
<keyword evidence="9" id="KW-0010">Activator</keyword>
<reference evidence="13" key="1">
    <citation type="submission" date="2019-09" db="EMBL/GenBank/DDBJ databases">
        <title>Bird 10,000 Genomes (B10K) Project - Family phase.</title>
        <authorList>
            <person name="Zhang G."/>
        </authorList>
    </citation>
    <scope>NUCLEOTIDE SEQUENCE</scope>
    <source>
        <strain evidence="13">B10K-DU-001-30</strain>
        <tissue evidence="13">Muscle</tissue>
    </source>
</reference>
<comment type="similarity">
    <text evidence="2">Belongs to the bZIP family.</text>
</comment>
<dbReference type="GO" id="GO:0006986">
    <property type="term" value="P:response to unfolded protein"/>
    <property type="evidence" value="ECO:0007669"/>
    <property type="project" value="UniProtKB-KW"/>
</dbReference>
<dbReference type="PANTHER" id="PTHR16833:SF0">
    <property type="entry name" value="DNA DAMAGE-INDUCIBLE TRANSCRIPT 3 PROTEIN"/>
    <property type="match status" value="1"/>
</dbReference>
<evidence type="ECO:0000256" key="11">
    <source>
        <dbReference type="ARBA" id="ARBA00023230"/>
    </source>
</evidence>
<dbReference type="GO" id="GO:0070059">
    <property type="term" value="P:intrinsic apoptotic signaling pathway in response to endoplasmic reticulum stress"/>
    <property type="evidence" value="ECO:0007669"/>
    <property type="project" value="TreeGrafter"/>
</dbReference>
<keyword evidence="7" id="KW-0805">Transcription regulation</keyword>
<keyword evidence="14" id="KW-1185">Reference proteome</keyword>
<evidence type="ECO:0000313" key="14">
    <source>
        <dbReference type="Proteomes" id="UP000611227"/>
    </source>
</evidence>
<dbReference type="GO" id="GO:1990617">
    <property type="term" value="C:CHOP-ATF4 complex"/>
    <property type="evidence" value="ECO:0007669"/>
    <property type="project" value="TreeGrafter"/>
</dbReference>
<evidence type="ECO:0000256" key="1">
    <source>
        <dbReference type="ARBA" id="ARBA00004496"/>
    </source>
</evidence>
<evidence type="ECO:0000256" key="2">
    <source>
        <dbReference type="ARBA" id="ARBA00007163"/>
    </source>
</evidence>
<evidence type="ECO:0000313" key="13">
    <source>
        <dbReference type="EMBL" id="NXP77580.1"/>
    </source>
</evidence>
<dbReference type="EMBL" id="WBNM01027434">
    <property type="protein sequence ID" value="NXP77580.1"/>
    <property type="molecule type" value="Genomic_DNA"/>
</dbReference>
<organism evidence="13 14">
    <name type="scientific">Ramphastos sulfuratus</name>
    <dbReference type="NCBI Taxonomy" id="322582"/>
    <lineage>
        <taxon>Eukaryota</taxon>
        <taxon>Metazoa</taxon>
        <taxon>Chordata</taxon>
        <taxon>Craniata</taxon>
        <taxon>Vertebrata</taxon>
        <taxon>Euteleostomi</taxon>
        <taxon>Archelosauria</taxon>
        <taxon>Archosauria</taxon>
        <taxon>Dinosauria</taxon>
        <taxon>Saurischia</taxon>
        <taxon>Theropoda</taxon>
        <taxon>Coelurosauria</taxon>
        <taxon>Aves</taxon>
        <taxon>Neognathae</taxon>
        <taxon>Neoaves</taxon>
        <taxon>Telluraves</taxon>
        <taxon>Coraciimorphae</taxon>
        <taxon>Piciformes</taxon>
        <taxon>Ramphastidae</taxon>
        <taxon>Ramphastos</taxon>
    </lineage>
</organism>
<dbReference type="AlphaFoldDB" id="A0A852CE89"/>
<keyword evidence="11" id="KW-0834">Unfolded protein response</keyword>
<evidence type="ECO:0000256" key="10">
    <source>
        <dbReference type="ARBA" id="ARBA00023163"/>
    </source>
</evidence>
<dbReference type="Proteomes" id="UP000611227">
    <property type="component" value="Unassembled WGS sequence"/>
</dbReference>
<feature type="compositionally biased region" description="Basic and acidic residues" evidence="12">
    <location>
        <begin position="117"/>
        <end position="128"/>
    </location>
</feature>
<keyword evidence="6" id="KW-0832">Ubl conjugation</keyword>
<feature type="non-terminal residue" evidence="13">
    <location>
        <position position="1"/>
    </location>
</feature>
<proteinExistence type="inferred from homology"/>
<dbReference type="GO" id="GO:0006983">
    <property type="term" value="P:ER overload response"/>
    <property type="evidence" value="ECO:0007669"/>
    <property type="project" value="TreeGrafter"/>
</dbReference>
<keyword evidence="10" id="KW-0804">Transcription</keyword>
<comment type="subcellular location">
    <subcellularLocation>
        <location evidence="1">Cytoplasm</location>
    </subcellularLocation>
</comment>
<dbReference type="GO" id="GO:0046982">
    <property type="term" value="F:protein heterodimerization activity"/>
    <property type="evidence" value="ECO:0007669"/>
    <property type="project" value="TreeGrafter"/>
</dbReference>
<keyword evidence="8" id="KW-0238">DNA-binding</keyword>
<protein>
    <submittedName>
        <fullName evidence="13">DDIT3 protein</fullName>
    </submittedName>
</protein>